<keyword evidence="7" id="KW-1185">Reference proteome</keyword>
<dbReference type="InterPro" id="IPR011075">
    <property type="entry name" value="TetR_C"/>
</dbReference>
<evidence type="ECO:0000256" key="3">
    <source>
        <dbReference type="ARBA" id="ARBA00023163"/>
    </source>
</evidence>
<dbReference type="GO" id="GO:0003677">
    <property type="term" value="F:DNA binding"/>
    <property type="evidence" value="ECO:0007669"/>
    <property type="project" value="UniProtKB-UniRule"/>
</dbReference>
<dbReference type="Pfam" id="PF00440">
    <property type="entry name" value="TetR_N"/>
    <property type="match status" value="1"/>
</dbReference>
<dbReference type="SUPFAM" id="SSF46689">
    <property type="entry name" value="Homeodomain-like"/>
    <property type="match status" value="1"/>
</dbReference>
<evidence type="ECO:0000259" key="5">
    <source>
        <dbReference type="PROSITE" id="PS50977"/>
    </source>
</evidence>
<keyword evidence="1" id="KW-0805">Transcription regulation</keyword>
<keyword evidence="2 4" id="KW-0238">DNA-binding</keyword>
<evidence type="ECO:0000256" key="2">
    <source>
        <dbReference type="ARBA" id="ARBA00023125"/>
    </source>
</evidence>
<dbReference type="Proteomes" id="UP000198748">
    <property type="component" value="Unassembled WGS sequence"/>
</dbReference>
<dbReference type="InterPro" id="IPR009057">
    <property type="entry name" value="Homeodomain-like_sf"/>
</dbReference>
<feature type="domain" description="HTH tetR-type" evidence="5">
    <location>
        <begin position="3"/>
        <end position="63"/>
    </location>
</feature>
<protein>
    <submittedName>
        <fullName evidence="6">Transcriptional regulator, TetR family</fullName>
    </submittedName>
</protein>
<dbReference type="PANTHER" id="PTHR47506:SF1">
    <property type="entry name" value="HTH-TYPE TRANSCRIPTIONAL REGULATOR YJDC"/>
    <property type="match status" value="1"/>
</dbReference>
<dbReference type="InterPro" id="IPR036271">
    <property type="entry name" value="Tet_transcr_reg_TetR-rel_C_sf"/>
</dbReference>
<evidence type="ECO:0000256" key="4">
    <source>
        <dbReference type="PROSITE-ProRule" id="PRU00335"/>
    </source>
</evidence>
<feature type="DNA-binding region" description="H-T-H motif" evidence="4">
    <location>
        <begin position="26"/>
        <end position="45"/>
    </location>
</feature>
<dbReference type="STRING" id="659014.SAMN04487996_101171"/>
<keyword evidence="3" id="KW-0804">Transcription</keyword>
<dbReference type="PANTHER" id="PTHR47506">
    <property type="entry name" value="TRANSCRIPTIONAL REGULATORY PROTEIN"/>
    <property type="match status" value="1"/>
</dbReference>
<sequence length="186" mass="20406">MRSETKDKIAELATELVQQVGYPSLSYQQISSQLGMKNAAVHYHFPSKEDLGLDVVRRDHEVFTKFAASVQGKGHTEQLDAFLSLYQQYLENGNRICMIGASASDYKQLPDSMRQEAAAYLTEVTGWFTRVLEAGKADGAFHFKGSAAGKAALMTSALAGALQHARLIGNDHYLAVVAQLKLELKP</sequence>
<dbReference type="AlphaFoldDB" id="A0A1G6V8H1"/>
<dbReference type="RefSeq" id="WP_090145766.1">
    <property type="nucleotide sequence ID" value="NZ_FNAN01000001.1"/>
</dbReference>
<proteinExistence type="predicted"/>
<name>A0A1G6V8H1_9BACT</name>
<gene>
    <name evidence="6" type="ORF">SAMN04487996_101171</name>
</gene>
<dbReference type="OrthoDB" id="9809772at2"/>
<reference evidence="7" key="1">
    <citation type="submission" date="2016-10" db="EMBL/GenBank/DDBJ databases">
        <authorList>
            <person name="Varghese N."/>
            <person name="Submissions S."/>
        </authorList>
    </citation>
    <scope>NUCLEOTIDE SEQUENCE [LARGE SCALE GENOMIC DNA]</scope>
    <source>
        <strain evidence="7">DSM 25329</strain>
    </source>
</reference>
<evidence type="ECO:0000313" key="6">
    <source>
        <dbReference type="EMBL" id="SDD49878.1"/>
    </source>
</evidence>
<evidence type="ECO:0000256" key="1">
    <source>
        <dbReference type="ARBA" id="ARBA00023015"/>
    </source>
</evidence>
<accession>A0A1G6V8H1</accession>
<dbReference type="Gene3D" id="1.10.357.10">
    <property type="entry name" value="Tetracycline Repressor, domain 2"/>
    <property type="match status" value="1"/>
</dbReference>
<dbReference type="PRINTS" id="PR00455">
    <property type="entry name" value="HTHTETR"/>
</dbReference>
<dbReference type="PROSITE" id="PS50977">
    <property type="entry name" value="HTH_TETR_2"/>
    <property type="match status" value="1"/>
</dbReference>
<organism evidence="6 7">
    <name type="scientific">Dyadobacter soli</name>
    <dbReference type="NCBI Taxonomy" id="659014"/>
    <lineage>
        <taxon>Bacteria</taxon>
        <taxon>Pseudomonadati</taxon>
        <taxon>Bacteroidota</taxon>
        <taxon>Cytophagia</taxon>
        <taxon>Cytophagales</taxon>
        <taxon>Spirosomataceae</taxon>
        <taxon>Dyadobacter</taxon>
    </lineage>
</organism>
<dbReference type="Pfam" id="PF16925">
    <property type="entry name" value="TetR_C_13"/>
    <property type="match status" value="1"/>
</dbReference>
<evidence type="ECO:0000313" key="7">
    <source>
        <dbReference type="Proteomes" id="UP000198748"/>
    </source>
</evidence>
<dbReference type="InterPro" id="IPR001647">
    <property type="entry name" value="HTH_TetR"/>
</dbReference>
<dbReference type="EMBL" id="FNAN01000001">
    <property type="protein sequence ID" value="SDD49878.1"/>
    <property type="molecule type" value="Genomic_DNA"/>
</dbReference>
<dbReference type="SUPFAM" id="SSF48498">
    <property type="entry name" value="Tetracyclin repressor-like, C-terminal domain"/>
    <property type="match status" value="1"/>
</dbReference>